<sequence length="618" mass="67334">MQTLPLPIRLSGFSSLSFNGKRRLSSLKPIPNQTLLISGHRKPLFFPRYSPHFPLRAALCDAGATDPHHHHDDDHDHHHDHHDHEHDHHHHHHHHNHHHGDGEKVSRSQEAFLRFAKAIGWTQLANFLREHLQLCCCSAALLVAAAACPYLVPKPAVKTFQNGLILIAFPLVGVSASLDALTDIIGGTVNIHVLMALAAFASVFMGNSLEGGLLLAMFNLAHIAEEYFTSRSMIDVKELKENYPDFALVLDVKDEKLPSFSDLAYKRVPVHDVEVGSFIFVKTGEFVPVDCEVSQGRSTITTEHLTGEVKPVERKVGDSIPGGAKNLEDGMMIVKATKTWKESTVNRIVQLTEEAQLNKPKLQRWLDEFGERYSKVVVVLSVAVALIGPFLFKWPFMSTSVCRGSIYRGLGLMVAASPCALAVAPLAYATAISSCARKGILLKGGHVLDALASCHTIAFDKTGTLTTGKLSFVAVEPIYGHGARNDISKFASCCVPSCEKEALAVAAAMEKGTTHPIGRYVVKIERSVLQGKSLPSVSVESFESIPGRGLIATLNRIESGTGVGELLKASLGSVEYITSLCKSKDDSKRIKEAVSSSSYGSDFVHAALLVDQKVLLRL</sequence>
<dbReference type="InterPro" id="IPR018303">
    <property type="entry name" value="ATPase_P-typ_P_site"/>
</dbReference>
<dbReference type="GO" id="GO:0005524">
    <property type="term" value="F:ATP binding"/>
    <property type="evidence" value="ECO:0007669"/>
    <property type="project" value="UniProtKB-KW"/>
</dbReference>
<feature type="compositionally biased region" description="Basic and acidic residues" evidence="11">
    <location>
        <begin position="66"/>
        <end position="86"/>
    </location>
</feature>
<evidence type="ECO:0000256" key="1">
    <source>
        <dbReference type="ARBA" id="ARBA00004141"/>
    </source>
</evidence>
<keyword evidence="15" id="KW-1185">Reference proteome</keyword>
<dbReference type="InterPro" id="IPR059000">
    <property type="entry name" value="ATPase_P-type_domA"/>
</dbReference>
<dbReference type="Gene3D" id="3.40.50.1000">
    <property type="entry name" value="HAD superfamily/HAD-like"/>
    <property type="match status" value="1"/>
</dbReference>
<dbReference type="EMBL" id="JBBPBK010000005">
    <property type="protein sequence ID" value="KAK9285557.1"/>
    <property type="molecule type" value="Genomic_DNA"/>
</dbReference>
<evidence type="ECO:0000256" key="12">
    <source>
        <dbReference type="SAM" id="Phobius"/>
    </source>
</evidence>
<dbReference type="Pfam" id="PF00122">
    <property type="entry name" value="E1-E2_ATPase"/>
    <property type="match status" value="1"/>
</dbReference>
<accession>A0AAP0S1I9</accession>
<evidence type="ECO:0000256" key="7">
    <source>
        <dbReference type="ARBA" id="ARBA00022842"/>
    </source>
</evidence>
<dbReference type="InterPro" id="IPR023214">
    <property type="entry name" value="HAD_sf"/>
</dbReference>
<evidence type="ECO:0000256" key="9">
    <source>
        <dbReference type="ARBA" id="ARBA00022989"/>
    </source>
</evidence>
<keyword evidence="8" id="KW-1278">Translocase</keyword>
<evidence type="ECO:0000313" key="14">
    <source>
        <dbReference type="EMBL" id="KAK9285557.1"/>
    </source>
</evidence>
<dbReference type="PANTHER" id="PTHR43079:SF1">
    <property type="entry name" value="CADMIUM_ZINC-TRANSPORTING ATPASE HMA1, CHLOROPLASTIC-RELATED"/>
    <property type="match status" value="1"/>
</dbReference>
<evidence type="ECO:0000256" key="4">
    <source>
        <dbReference type="ARBA" id="ARBA00022723"/>
    </source>
</evidence>
<comment type="caution">
    <text evidence="14">The sequence shown here is derived from an EMBL/GenBank/DDBJ whole genome shotgun (WGS) entry which is preliminary data.</text>
</comment>
<keyword evidence="7" id="KW-0460">Magnesium</keyword>
<keyword evidence="5" id="KW-0547">Nucleotide-binding</keyword>
<dbReference type="SUPFAM" id="SSF81665">
    <property type="entry name" value="Calcium ATPase, transmembrane domain M"/>
    <property type="match status" value="1"/>
</dbReference>
<keyword evidence="4" id="KW-0479">Metal-binding</keyword>
<dbReference type="GO" id="GO:0016887">
    <property type="term" value="F:ATP hydrolysis activity"/>
    <property type="evidence" value="ECO:0007669"/>
    <property type="project" value="InterPro"/>
</dbReference>
<dbReference type="InterPro" id="IPR051949">
    <property type="entry name" value="Cation_Transport_ATPase"/>
</dbReference>
<feature type="transmembrane region" description="Helical" evidence="12">
    <location>
        <begin position="406"/>
        <end position="428"/>
    </location>
</feature>
<evidence type="ECO:0000256" key="5">
    <source>
        <dbReference type="ARBA" id="ARBA00022741"/>
    </source>
</evidence>
<dbReference type="AlphaFoldDB" id="A0AAP0S1I9"/>
<evidence type="ECO:0000256" key="6">
    <source>
        <dbReference type="ARBA" id="ARBA00022840"/>
    </source>
</evidence>
<dbReference type="PROSITE" id="PS00154">
    <property type="entry name" value="ATPASE_E1_E2"/>
    <property type="match status" value="1"/>
</dbReference>
<evidence type="ECO:0000256" key="10">
    <source>
        <dbReference type="ARBA" id="ARBA00023136"/>
    </source>
</evidence>
<dbReference type="SUPFAM" id="SSF81653">
    <property type="entry name" value="Calcium ATPase, transduction domain A"/>
    <property type="match status" value="1"/>
</dbReference>
<dbReference type="GO" id="GO:0016020">
    <property type="term" value="C:membrane"/>
    <property type="evidence" value="ECO:0007669"/>
    <property type="project" value="UniProtKB-SubCell"/>
</dbReference>
<keyword evidence="3 12" id="KW-0812">Transmembrane</keyword>
<evidence type="ECO:0000256" key="11">
    <source>
        <dbReference type="SAM" id="MobiDB-lite"/>
    </source>
</evidence>
<reference evidence="14 15" key="1">
    <citation type="journal article" date="2024" name="Plant J.">
        <title>Genome sequences and population genomics reveal climatic adaptation and genomic divergence between two closely related sweetgum species.</title>
        <authorList>
            <person name="Xu W.Q."/>
            <person name="Ren C.Q."/>
            <person name="Zhang X.Y."/>
            <person name="Comes H.P."/>
            <person name="Liu X.H."/>
            <person name="Li Y.G."/>
            <person name="Kettle C.J."/>
            <person name="Jalonen R."/>
            <person name="Gaisberger H."/>
            <person name="Ma Y.Z."/>
            <person name="Qiu Y.X."/>
        </authorList>
    </citation>
    <scope>NUCLEOTIDE SEQUENCE [LARGE SCALE GENOMIC DNA]</scope>
    <source>
        <strain evidence="14">Hangzhou</strain>
    </source>
</reference>
<evidence type="ECO:0000256" key="2">
    <source>
        <dbReference type="ARBA" id="ARBA00006024"/>
    </source>
</evidence>
<dbReference type="NCBIfam" id="TIGR01494">
    <property type="entry name" value="ATPase_P-type"/>
    <property type="match status" value="1"/>
</dbReference>
<comment type="subcellular location">
    <subcellularLocation>
        <location evidence="1">Membrane</location>
        <topology evidence="1">Multi-pass membrane protein</topology>
    </subcellularLocation>
</comment>
<dbReference type="SUPFAM" id="SSF81660">
    <property type="entry name" value="Metal cation-transporting ATPase, ATP-binding domain N"/>
    <property type="match status" value="1"/>
</dbReference>
<dbReference type="InterPro" id="IPR023298">
    <property type="entry name" value="ATPase_P-typ_TM_dom_sf"/>
</dbReference>
<dbReference type="PANTHER" id="PTHR43079">
    <property type="entry name" value="PROBABLE CADMIUM/ZINC-TRANSPORTING ATPASE HMA1"/>
    <property type="match status" value="1"/>
</dbReference>
<feature type="domain" description="P-type ATPase A" evidence="13">
    <location>
        <begin position="262"/>
        <end position="353"/>
    </location>
</feature>
<proteinExistence type="inferred from homology"/>
<dbReference type="InterPro" id="IPR001757">
    <property type="entry name" value="P_typ_ATPase"/>
</dbReference>
<keyword evidence="10 12" id="KW-0472">Membrane</keyword>
<evidence type="ECO:0000256" key="8">
    <source>
        <dbReference type="ARBA" id="ARBA00022967"/>
    </source>
</evidence>
<comment type="similarity">
    <text evidence="2">Belongs to the cation transport ATPase (P-type) (TC 3.A.3) family. Type IB subfamily.</text>
</comment>
<dbReference type="Gene3D" id="3.40.1110.10">
    <property type="entry name" value="Calcium-transporting ATPase, cytoplasmic domain N"/>
    <property type="match status" value="1"/>
</dbReference>
<name>A0AAP0S1I9_LIQFO</name>
<evidence type="ECO:0000313" key="15">
    <source>
        <dbReference type="Proteomes" id="UP001415857"/>
    </source>
</evidence>
<dbReference type="Proteomes" id="UP001415857">
    <property type="component" value="Unassembled WGS sequence"/>
</dbReference>
<feature type="compositionally biased region" description="Basic residues" evidence="11">
    <location>
        <begin position="87"/>
        <end position="98"/>
    </location>
</feature>
<keyword evidence="6" id="KW-0067">ATP-binding</keyword>
<evidence type="ECO:0000256" key="3">
    <source>
        <dbReference type="ARBA" id="ARBA00022692"/>
    </source>
</evidence>
<dbReference type="InterPro" id="IPR023299">
    <property type="entry name" value="ATPase_P-typ_cyto_dom_N"/>
</dbReference>
<keyword evidence="9 12" id="KW-1133">Transmembrane helix</keyword>
<protein>
    <recommendedName>
        <fullName evidence="13">P-type ATPase A domain-containing protein</fullName>
    </recommendedName>
</protein>
<evidence type="ECO:0000259" key="13">
    <source>
        <dbReference type="Pfam" id="PF00122"/>
    </source>
</evidence>
<dbReference type="Gene3D" id="2.70.150.10">
    <property type="entry name" value="Calcium-transporting ATPase, cytoplasmic transduction domain A"/>
    <property type="match status" value="1"/>
</dbReference>
<feature type="transmembrane region" description="Helical" evidence="12">
    <location>
        <begin position="373"/>
        <end position="394"/>
    </location>
</feature>
<organism evidence="14 15">
    <name type="scientific">Liquidambar formosana</name>
    <name type="common">Formosan gum</name>
    <dbReference type="NCBI Taxonomy" id="63359"/>
    <lineage>
        <taxon>Eukaryota</taxon>
        <taxon>Viridiplantae</taxon>
        <taxon>Streptophyta</taxon>
        <taxon>Embryophyta</taxon>
        <taxon>Tracheophyta</taxon>
        <taxon>Spermatophyta</taxon>
        <taxon>Magnoliopsida</taxon>
        <taxon>eudicotyledons</taxon>
        <taxon>Gunneridae</taxon>
        <taxon>Pentapetalae</taxon>
        <taxon>Saxifragales</taxon>
        <taxon>Altingiaceae</taxon>
        <taxon>Liquidambar</taxon>
    </lineage>
</organism>
<dbReference type="InterPro" id="IPR008250">
    <property type="entry name" value="ATPase_P-typ_transduc_dom_A_sf"/>
</dbReference>
<dbReference type="GO" id="GO:0046872">
    <property type="term" value="F:metal ion binding"/>
    <property type="evidence" value="ECO:0007669"/>
    <property type="project" value="UniProtKB-KW"/>
</dbReference>
<gene>
    <name evidence="14" type="ORF">L1049_024752</name>
</gene>
<feature type="region of interest" description="Disordered" evidence="11">
    <location>
        <begin position="65"/>
        <end position="103"/>
    </location>
</feature>